<dbReference type="GO" id="GO:0003968">
    <property type="term" value="F:RNA-directed RNA polymerase activity"/>
    <property type="evidence" value="ECO:0007669"/>
    <property type="project" value="UniProtKB-KW"/>
</dbReference>
<dbReference type="EMBL" id="JAPQKN010000007">
    <property type="protein sequence ID" value="KAJ5153257.1"/>
    <property type="molecule type" value="Genomic_DNA"/>
</dbReference>
<sequence length="1374" mass="156270">MSASRAFVPASQSSAFWLPWEQWESVAVNISRVPREADTKALWNAFSREGEIRSIDIFDDRHGARSLKGRIRFKRPPTTVFWRSGVYQIPLPGRRVVYIGVALDRSCPSPFLKSPSRENVFYPRESQELPCKRCDIGVLVDGSTTCAMRTFSDEAKPRMVVDVRAKALFAHFNVVLHHSRPVAAGVPEMSASTYRLKIPFLQLARVWEAYEEDSHEVSLVIILDSPPLYHRQSTDILTTFSTQTTWRDSDAWLRQTSIAHSLGHQVKAPTSLRRVGQIIDLGRWNVFKFTFSTDHLLETEFKLVQEMLKDHNVFIEGGKHFKSSPERPDPVWRWIDIPDSKTRFSSTLEEIADQDYVHLPFAVRYQLEVCISHGHLSEFTMSRQFVVHLMDLGVASAVKLLEHVATERKQYLDPMKIFNIKYGNGVSGSIIPAYCCFMRSARVTPTTIHYNTPTLDASNRVTRHYQEYLDRFLRVRFTDEKSQGRIYSTSYRSNDEIFTRVKRTLANGITIGDRHYEFLAFGNSQFREHGAYFFAPTSNLTAAHIRAWMGQFNHIRNVARYAARLGQCFSTTRALAGCRVNVKRIPDILRNGHCFSDGVGKISKFTTRIISNEMGVADPYGRPPSAYQFRLGGCKGMLTYSSDPTVNDVHIRPSQFKFEAGHNRLEIIRWSQFSAATLNRQLILVLSAQGVKNQVFHDRLNVMLESINYAMNNDNQAIELLQKFVDPNQITLSLSQMVSAGFRSTKEPFVSSLLGLWKSWHKKHLKEKAKILIEHGASLLGVLDETGTLKGYFDRQVTRQRVTEKEKLAALPQIFVQISSMEKGVSARVIQGVCIVARNPSLHPGDIRVVHAVDCHELRHLVDVVVFPQTGDRDITSMCSGGDLDGDDYLVIWDKDLIPRDWFTRPWKYATRKAPDLDRDVTVDDITSFYVTYMKNDSLPRIAHAHMAHADRLANGVREPKCIRLAQLHSDAVDYNKTGSPAIMGRDLEPHIWPHFMDKRHKRTYQSKKILGQLYDAVKMEDFSPSLSNPFDSRILQCDLVGNSKKYDHFASELKVEYDASMRRIMAKYGIQTEFEIWSAFVLKHSGMCRDYKLHEELGTVASSLRLGFREQCYKEVGKRDFGQIAPLVVSMYRITHQEVQDTMAARRGENRYDDDDDDGLLPDERETEIIKMPLISFPWVFDGILCKIARSAAGELRPAQMEAKALDAKNNIAKTFSHAEVMKIMGQIEDSEFIAKFEGDQDEAKLPAKLDRKLGMNEPQYFGDEDLYENNLCEDRLYEVAGGDLSLAPNEVQDVVKAERLVNPSAVDESSEGSGWVVEDAQDGVEVVDEDDEAVDIVELEGDVKPSAMDELIALLGDGDDEENGDWRMGQVV</sequence>
<protein>
    <recommendedName>
        <fullName evidence="1">RNA-dependent RNA polymerase</fullName>
        <ecNumber evidence="1">2.7.7.48</ecNumber>
    </recommendedName>
</protein>
<feature type="domain" description="RDRP core" evidence="2">
    <location>
        <begin position="443"/>
        <end position="1018"/>
    </location>
</feature>
<comment type="catalytic activity">
    <reaction evidence="1">
        <text>RNA(n) + a ribonucleoside 5'-triphosphate = RNA(n+1) + diphosphate</text>
        <dbReference type="Rhea" id="RHEA:21248"/>
        <dbReference type="Rhea" id="RHEA-COMP:14527"/>
        <dbReference type="Rhea" id="RHEA-COMP:17342"/>
        <dbReference type="ChEBI" id="CHEBI:33019"/>
        <dbReference type="ChEBI" id="CHEBI:61557"/>
        <dbReference type="ChEBI" id="CHEBI:140395"/>
        <dbReference type="EC" id="2.7.7.48"/>
    </reaction>
</comment>
<keyword evidence="1" id="KW-0696">RNA-directed RNA polymerase</keyword>
<keyword evidence="1" id="KW-0808">Transferase</keyword>
<dbReference type="PANTHER" id="PTHR23079:SF55">
    <property type="entry name" value="RNA-DIRECTED RNA POLYMERASE"/>
    <property type="match status" value="1"/>
</dbReference>
<dbReference type="GO" id="GO:0030422">
    <property type="term" value="P:siRNA processing"/>
    <property type="evidence" value="ECO:0007669"/>
    <property type="project" value="TreeGrafter"/>
</dbReference>
<dbReference type="InterPro" id="IPR007855">
    <property type="entry name" value="RDRP"/>
</dbReference>
<evidence type="ECO:0000313" key="3">
    <source>
        <dbReference type="EMBL" id="KAJ5153257.1"/>
    </source>
</evidence>
<proteinExistence type="inferred from homology"/>
<organism evidence="3 4">
    <name type="scientific">Penicillium canariense</name>
    <dbReference type="NCBI Taxonomy" id="189055"/>
    <lineage>
        <taxon>Eukaryota</taxon>
        <taxon>Fungi</taxon>
        <taxon>Dikarya</taxon>
        <taxon>Ascomycota</taxon>
        <taxon>Pezizomycotina</taxon>
        <taxon>Eurotiomycetes</taxon>
        <taxon>Eurotiomycetidae</taxon>
        <taxon>Eurotiales</taxon>
        <taxon>Aspergillaceae</taxon>
        <taxon>Penicillium</taxon>
    </lineage>
</organism>
<dbReference type="EC" id="2.7.7.48" evidence="1"/>
<dbReference type="GO" id="GO:0003723">
    <property type="term" value="F:RNA binding"/>
    <property type="evidence" value="ECO:0007669"/>
    <property type="project" value="UniProtKB-KW"/>
</dbReference>
<keyword evidence="4" id="KW-1185">Reference proteome</keyword>
<comment type="similarity">
    <text evidence="1">Belongs to the RdRP family.</text>
</comment>
<name>A0A9W9HQ02_9EURO</name>
<evidence type="ECO:0000259" key="2">
    <source>
        <dbReference type="Pfam" id="PF05183"/>
    </source>
</evidence>
<accession>A0A9W9HQ02</accession>
<gene>
    <name evidence="3" type="ORF">N7482_009735</name>
</gene>
<reference evidence="3" key="1">
    <citation type="submission" date="2022-11" db="EMBL/GenBank/DDBJ databases">
        <authorList>
            <person name="Petersen C."/>
        </authorList>
    </citation>
    <scope>NUCLEOTIDE SEQUENCE</scope>
    <source>
        <strain evidence="3">IBT 26290</strain>
    </source>
</reference>
<dbReference type="PANTHER" id="PTHR23079">
    <property type="entry name" value="RNA-DEPENDENT RNA POLYMERASE"/>
    <property type="match status" value="1"/>
</dbReference>
<dbReference type="RefSeq" id="XP_056539565.1">
    <property type="nucleotide sequence ID" value="XM_056691859.1"/>
</dbReference>
<dbReference type="Proteomes" id="UP001149163">
    <property type="component" value="Unassembled WGS sequence"/>
</dbReference>
<dbReference type="OrthoDB" id="6513042at2759"/>
<dbReference type="GO" id="GO:0031380">
    <property type="term" value="C:nuclear RNA-directed RNA polymerase complex"/>
    <property type="evidence" value="ECO:0007669"/>
    <property type="project" value="TreeGrafter"/>
</dbReference>
<keyword evidence="1" id="KW-0548">Nucleotidyltransferase</keyword>
<reference evidence="3" key="2">
    <citation type="journal article" date="2023" name="IMA Fungus">
        <title>Comparative genomic study of the Penicillium genus elucidates a diverse pangenome and 15 lateral gene transfer events.</title>
        <authorList>
            <person name="Petersen C."/>
            <person name="Sorensen T."/>
            <person name="Nielsen M.R."/>
            <person name="Sondergaard T.E."/>
            <person name="Sorensen J.L."/>
            <person name="Fitzpatrick D.A."/>
            <person name="Frisvad J.C."/>
            <person name="Nielsen K.L."/>
        </authorList>
    </citation>
    <scope>NUCLEOTIDE SEQUENCE</scope>
    <source>
        <strain evidence="3">IBT 26290</strain>
    </source>
</reference>
<evidence type="ECO:0000256" key="1">
    <source>
        <dbReference type="RuleBase" id="RU363098"/>
    </source>
</evidence>
<keyword evidence="1" id="KW-0694">RNA-binding</keyword>
<dbReference type="CDD" id="cd00590">
    <property type="entry name" value="RRM_SF"/>
    <property type="match status" value="1"/>
</dbReference>
<dbReference type="Pfam" id="PF05183">
    <property type="entry name" value="RdRP"/>
    <property type="match status" value="1"/>
</dbReference>
<evidence type="ECO:0000313" key="4">
    <source>
        <dbReference type="Proteomes" id="UP001149163"/>
    </source>
</evidence>
<dbReference type="GeneID" id="81431035"/>
<dbReference type="InterPro" id="IPR057596">
    <property type="entry name" value="RDRP_core"/>
</dbReference>
<comment type="caution">
    <text evidence="3">The sequence shown here is derived from an EMBL/GenBank/DDBJ whole genome shotgun (WGS) entry which is preliminary data.</text>
</comment>